<keyword evidence="1" id="KW-1133">Transmembrane helix</keyword>
<feature type="transmembrane region" description="Helical" evidence="1">
    <location>
        <begin position="18"/>
        <end position="35"/>
    </location>
</feature>
<dbReference type="AlphaFoldDB" id="A0A8J4EG61"/>
<sequence>MTALTRYALSLLGRGQTYVPPLLLYAAAVVVLTTNDLGPLAGTYAACALTQFACLVWLTVAVVNAQTPTQRAVTTVAAGSDRRVLLADVLAATVLCGLLTVVGLVYPVFSGEHEVTAAAVAVGALAQVTCGVSGIACGLLCARPVVPRAGYAVVLALALTGGTVVAALPPVGPVVRLLSGDEQPGGALVLYAAAAVAQVAVAFAVALTVSRRRS</sequence>
<accession>A0A8J4EG61</accession>
<keyword evidence="1" id="KW-0812">Transmembrane</keyword>
<comment type="caution">
    <text evidence="2">The sequence shown here is derived from an EMBL/GenBank/DDBJ whole genome shotgun (WGS) entry which is preliminary data.</text>
</comment>
<feature type="transmembrane region" description="Helical" evidence="1">
    <location>
        <begin position="84"/>
        <end position="109"/>
    </location>
</feature>
<protein>
    <recommendedName>
        <fullName evidence="4">ABC transporter</fullName>
    </recommendedName>
</protein>
<dbReference type="EMBL" id="BOPH01000118">
    <property type="protein sequence ID" value="GIJ73554.1"/>
    <property type="molecule type" value="Genomic_DNA"/>
</dbReference>
<organism evidence="2 3">
    <name type="scientific">Virgisporangium ochraceum</name>
    <dbReference type="NCBI Taxonomy" id="65505"/>
    <lineage>
        <taxon>Bacteria</taxon>
        <taxon>Bacillati</taxon>
        <taxon>Actinomycetota</taxon>
        <taxon>Actinomycetes</taxon>
        <taxon>Micromonosporales</taxon>
        <taxon>Micromonosporaceae</taxon>
        <taxon>Virgisporangium</taxon>
    </lineage>
</organism>
<dbReference type="Proteomes" id="UP000635606">
    <property type="component" value="Unassembled WGS sequence"/>
</dbReference>
<name>A0A8J4EG61_9ACTN</name>
<dbReference type="RefSeq" id="WP_203933378.1">
    <property type="nucleotide sequence ID" value="NZ_BOPH01000118.1"/>
</dbReference>
<feature type="transmembrane region" description="Helical" evidence="1">
    <location>
        <begin position="41"/>
        <end position="63"/>
    </location>
</feature>
<feature type="transmembrane region" description="Helical" evidence="1">
    <location>
        <begin position="188"/>
        <end position="209"/>
    </location>
</feature>
<evidence type="ECO:0000313" key="2">
    <source>
        <dbReference type="EMBL" id="GIJ73554.1"/>
    </source>
</evidence>
<evidence type="ECO:0008006" key="4">
    <source>
        <dbReference type="Google" id="ProtNLM"/>
    </source>
</evidence>
<keyword evidence="1" id="KW-0472">Membrane</keyword>
<feature type="transmembrane region" description="Helical" evidence="1">
    <location>
        <begin position="115"/>
        <end position="142"/>
    </location>
</feature>
<reference evidence="2" key="1">
    <citation type="submission" date="2021-01" db="EMBL/GenBank/DDBJ databases">
        <title>Whole genome shotgun sequence of Virgisporangium ochraceum NBRC 16418.</title>
        <authorList>
            <person name="Komaki H."/>
            <person name="Tamura T."/>
        </authorList>
    </citation>
    <scope>NUCLEOTIDE SEQUENCE</scope>
    <source>
        <strain evidence="2">NBRC 16418</strain>
    </source>
</reference>
<evidence type="ECO:0000256" key="1">
    <source>
        <dbReference type="SAM" id="Phobius"/>
    </source>
</evidence>
<gene>
    <name evidence="2" type="ORF">Voc01_084710</name>
</gene>
<feature type="transmembrane region" description="Helical" evidence="1">
    <location>
        <begin position="149"/>
        <end position="168"/>
    </location>
</feature>
<evidence type="ECO:0000313" key="3">
    <source>
        <dbReference type="Proteomes" id="UP000635606"/>
    </source>
</evidence>
<keyword evidence="3" id="KW-1185">Reference proteome</keyword>
<proteinExistence type="predicted"/>